<evidence type="ECO:0000313" key="5">
    <source>
        <dbReference type="Proteomes" id="UP001527202"/>
    </source>
</evidence>
<dbReference type="Pfam" id="PF13037">
    <property type="entry name" value="DUF3898"/>
    <property type="match status" value="1"/>
</dbReference>
<name>A0A410WZR7_9BACL</name>
<dbReference type="GeneID" id="95377208"/>
<dbReference type="EMBL" id="CP026520">
    <property type="protein sequence ID" value="QAV19938.1"/>
    <property type="molecule type" value="Genomic_DNA"/>
</dbReference>
<dbReference type="Proteomes" id="UP000288943">
    <property type="component" value="Chromosome"/>
</dbReference>
<dbReference type="AlphaFoldDB" id="A0A410WZR7"/>
<keyword evidence="5" id="KW-1185">Reference proteome</keyword>
<reference evidence="2 5" key="2">
    <citation type="submission" date="2022-05" db="EMBL/GenBank/DDBJ databases">
        <title>Genome Sequencing of Bee-Associated Microbes.</title>
        <authorList>
            <person name="Dunlap C."/>
        </authorList>
    </citation>
    <scope>NUCLEOTIDE SEQUENCE [LARGE SCALE GENOMIC DNA]</scope>
    <source>
        <strain evidence="2 5">NRRL B-23120</strain>
    </source>
</reference>
<feature type="domain" description="DUF3898" evidence="1">
    <location>
        <begin position="257"/>
        <end position="345"/>
    </location>
</feature>
<protein>
    <submittedName>
        <fullName evidence="2">DUF3900 domain-containing protein</fullName>
    </submittedName>
</protein>
<evidence type="ECO:0000313" key="3">
    <source>
        <dbReference type="EMBL" id="QAV19938.1"/>
    </source>
</evidence>
<evidence type="ECO:0000259" key="1">
    <source>
        <dbReference type="Pfam" id="PF13037"/>
    </source>
</evidence>
<dbReference type="InterPro" id="IPR025012">
    <property type="entry name" value="DUF3898"/>
</dbReference>
<gene>
    <name evidence="2" type="ORF">M5X16_13245</name>
    <name evidence="3" type="ORF">PC41400_20660</name>
</gene>
<proteinExistence type="predicted"/>
<organism evidence="3 4">
    <name type="scientific">Paenibacillus chitinolyticus</name>
    <dbReference type="NCBI Taxonomy" id="79263"/>
    <lineage>
        <taxon>Bacteria</taxon>
        <taxon>Bacillati</taxon>
        <taxon>Bacillota</taxon>
        <taxon>Bacilli</taxon>
        <taxon>Bacillales</taxon>
        <taxon>Paenibacillaceae</taxon>
        <taxon>Paenibacillus</taxon>
    </lineage>
</organism>
<dbReference type="Proteomes" id="UP001527202">
    <property type="component" value="Unassembled WGS sequence"/>
</dbReference>
<dbReference type="KEGG" id="pchi:PC41400_20660"/>
<dbReference type="EMBL" id="JAMDMJ010000015">
    <property type="protein sequence ID" value="MCY9596741.1"/>
    <property type="molecule type" value="Genomic_DNA"/>
</dbReference>
<evidence type="ECO:0000313" key="2">
    <source>
        <dbReference type="EMBL" id="MCY9596741.1"/>
    </source>
</evidence>
<dbReference type="InterPro" id="IPR025006">
    <property type="entry name" value="DUF3900"/>
</dbReference>
<dbReference type="Pfam" id="PF13039">
    <property type="entry name" value="DUF3900"/>
    <property type="match status" value="1"/>
</dbReference>
<accession>A0A410WZR7</accession>
<sequence>MKFEVKFISFFVIREEGTGKAYRHFQTLDGDAYEGSALEQFLGGEFARLAKRKVERNPQSEQVPTKIGRFITEPGCGLETNPNYNMFARLRSASSRDDFLKESDELARAYIQTSSVRSGALITASAKLPQYFDEPFVFVMKCDFEPKIARITDESSLLHEVEMAINAKNMKAIQYPYMPEVGMLEDWELKIHQPSHAKYFEDLLKFVEYEKSMPELLNHQVVNLVQQHIEQTLEAHPEQKEAEERDLELWAASEKRELQEKWAPELVMEAANFLVEQQPDLGMTFKLDHLTVKGKLADYGRKVHFAKFGDQYVVLLSGSSLHFEKGVSPVELLQPEDIQSVLARLEREAAQDNGDGDF</sequence>
<reference evidence="3 4" key="1">
    <citation type="submission" date="2018-01" db="EMBL/GenBank/DDBJ databases">
        <title>The whole genome sequencing and assembly of Paenibacillus chitinolyticus KCCM 41400 strain.</title>
        <authorList>
            <person name="Kim J.-Y."/>
            <person name="Park M.-K."/>
            <person name="Lee Y.-J."/>
            <person name="Yi H."/>
            <person name="Bahn Y.-S."/>
            <person name="Kim J.F."/>
            <person name="Lee D.-W."/>
        </authorList>
    </citation>
    <scope>NUCLEOTIDE SEQUENCE [LARGE SCALE GENOMIC DNA]</scope>
    <source>
        <strain evidence="3 4">KCCM 41400</strain>
    </source>
</reference>
<dbReference type="RefSeq" id="WP_042227355.1">
    <property type="nucleotide sequence ID" value="NZ_BQWH01000002.1"/>
</dbReference>
<evidence type="ECO:0000313" key="4">
    <source>
        <dbReference type="Proteomes" id="UP000288943"/>
    </source>
</evidence>
<dbReference type="OrthoDB" id="2974172at2"/>